<gene>
    <name evidence="2" type="ORF">COHA_008648</name>
</gene>
<evidence type="ECO:0000256" key="1">
    <source>
        <dbReference type="SAM" id="MobiDB-lite"/>
    </source>
</evidence>
<protein>
    <submittedName>
        <fullName evidence="2">Uncharacterized protein</fullName>
    </submittedName>
</protein>
<dbReference type="AlphaFoldDB" id="A0AAD5DGB2"/>
<reference evidence="2" key="1">
    <citation type="submission" date="2020-11" db="EMBL/GenBank/DDBJ databases">
        <title>Chlorella ohadii genome sequencing and assembly.</title>
        <authorList>
            <person name="Murik O."/>
            <person name="Treves H."/>
            <person name="Kedem I."/>
            <person name="Shotland Y."/>
            <person name="Kaplan A."/>
        </authorList>
    </citation>
    <scope>NUCLEOTIDE SEQUENCE</scope>
    <source>
        <strain evidence="2">1</strain>
    </source>
</reference>
<organism evidence="2 3">
    <name type="scientific">Chlorella ohadii</name>
    <dbReference type="NCBI Taxonomy" id="2649997"/>
    <lineage>
        <taxon>Eukaryota</taxon>
        <taxon>Viridiplantae</taxon>
        <taxon>Chlorophyta</taxon>
        <taxon>core chlorophytes</taxon>
        <taxon>Trebouxiophyceae</taxon>
        <taxon>Chlorellales</taxon>
        <taxon>Chlorellaceae</taxon>
        <taxon>Chlorella clade</taxon>
        <taxon>Chlorella</taxon>
    </lineage>
</organism>
<dbReference type="InterPro" id="IPR036208">
    <property type="entry name" value="VHL_sf"/>
</dbReference>
<dbReference type="Gene3D" id="3.40.390.10">
    <property type="entry name" value="Collagenase (Catalytic Domain)"/>
    <property type="match status" value="1"/>
</dbReference>
<accession>A0AAD5DGB2</accession>
<evidence type="ECO:0000313" key="3">
    <source>
        <dbReference type="Proteomes" id="UP001205105"/>
    </source>
</evidence>
<evidence type="ECO:0000313" key="2">
    <source>
        <dbReference type="EMBL" id="KAI7837512.1"/>
    </source>
</evidence>
<dbReference type="Gene3D" id="2.60.40.780">
    <property type="entry name" value="von Hippel-Lindau disease tumour suppressor, beta domain"/>
    <property type="match status" value="1"/>
</dbReference>
<keyword evidence="3" id="KW-1185">Reference proteome</keyword>
<dbReference type="SUPFAM" id="SSF55486">
    <property type="entry name" value="Metalloproteases ('zincins'), catalytic domain"/>
    <property type="match status" value="1"/>
</dbReference>
<sequence>MGQEAGGEQEPELEACTVRFASARSNVVARVCWVTGNDTEVEYARLWPGCWFNQPTYTTHPWRLRDAETGALLAEYVGGTATVTLLSEGGVRCEPGLRRPPPADIVDERWGAWRLRGAAAGCIPIWAFDCVCLEAVCAAEHVVESMLRDADPAVLSALVDSGAELAIIGREQSTCDLPMYRHLRGVSCGNGGGSYDEATRGLGGNPGCPTTSCGEENLLLLPGDRYRHENVLVHEFGHAVMDLGLPPSLRAEIDAAYQAAQAAGSYDPSCYMMANASEYWAEGSQAWFEATVREDVTSGVNTRQKLRARDPALAALMLRVYGDGSWRYPATAPQQWPHWREQQQQQQQQGAGKIATVGPSAAAEPQVQPVASRKRSRRRVSGGSGGMQRLMAGPRRITRSLARLASSCLPSASMRS</sequence>
<dbReference type="EMBL" id="JADXDR010000150">
    <property type="protein sequence ID" value="KAI7837512.1"/>
    <property type="molecule type" value="Genomic_DNA"/>
</dbReference>
<dbReference type="SUPFAM" id="SSF49468">
    <property type="entry name" value="VHL"/>
    <property type="match status" value="1"/>
</dbReference>
<comment type="caution">
    <text evidence="2">The sequence shown here is derived from an EMBL/GenBank/DDBJ whole genome shotgun (WGS) entry which is preliminary data.</text>
</comment>
<dbReference type="InterPro" id="IPR037140">
    <property type="entry name" value="VHL_beta_dom_sf"/>
</dbReference>
<name>A0AAD5DGB2_9CHLO</name>
<dbReference type="Proteomes" id="UP001205105">
    <property type="component" value="Unassembled WGS sequence"/>
</dbReference>
<feature type="region of interest" description="Disordered" evidence="1">
    <location>
        <begin position="332"/>
        <end position="396"/>
    </location>
</feature>
<proteinExistence type="predicted"/>
<dbReference type="InterPro" id="IPR024079">
    <property type="entry name" value="MetalloPept_cat_dom_sf"/>
</dbReference>
<dbReference type="GO" id="GO:0008237">
    <property type="term" value="F:metallopeptidase activity"/>
    <property type="evidence" value="ECO:0007669"/>
    <property type="project" value="InterPro"/>
</dbReference>